<reference evidence="1 2" key="1">
    <citation type="submission" date="2021-10" db="EMBL/GenBank/DDBJ databases">
        <title>Anaerobic single-cell dispensing facilitates the cultivation of human gut bacteria.</title>
        <authorList>
            <person name="Afrizal A."/>
        </authorList>
    </citation>
    <scope>NUCLEOTIDE SEQUENCE [LARGE SCALE GENOMIC DNA]</scope>
    <source>
        <strain evidence="1 2">CLA-AA-H200</strain>
    </source>
</reference>
<gene>
    <name evidence="1" type="ORF">LKD70_10140</name>
</gene>
<accession>A0ABS8FZP8</accession>
<dbReference type="RefSeq" id="WP_227707911.1">
    <property type="nucleotide sequence ID" value="NZ_JAJEQX010000016.1"/>
</dbReference>
<organism evidence="1 2">
    <name type="scientific">Ruminococcus turbiniformis</name>
    <dbReference type="NCBI Taxonomy" id="2881258"/>
    <lineage>
        <taxon>Bacteria</taxon>
        <taxon>Bacillati</taxon>
        <taxon>Bacillota</taxon>
        <taxon>Clostridia</taxon>
        <taxon>Eubacteriales</taxon>
        <taxon>Oscillospiraceae</taxon>
        <taxon>Ruminococcus</taxon>
    </lineage>
</organism>
<evidence type="ECO:0000313" key="1">
    <source>
        <dbReference type="EMBL" id="MCC2254773.1"/>
    </source>
</evidence>
<comment type="caution">
    <text evidence="1">The sequence shown here is derived from an EMBL/GenBank/DDBJ whole genome shotgun (WGS) entry which is preliminary data.</text>
</comment>
<evidence type="ECO:0000313" key="2">
    <source>
        <dbReference type="Proteomes" id="UP001198151"/>
    </source>
</evidence>
<protein>
    <submittedName>
        <fullName evidence="1">Uncharacterized protein</fullName>
    </submittedName>
</protein>
<sequence>MRSGGREKALEQAVIDVRKANEALIQGSPSKKIAQWATYISLPLSVFETLAFGTSFSTIISGVGFLAQLKSDLSEQQSKWLFVAR</sequence>
<name>A0ABS8FZP8_9FIRM</name>
<proteinExistence type="predicted"/>
<keyword evidence="2" id="KW-1185">Reference proteome</keyword>
<dbReference type="EMBL" id="JAJEQX010000016">
    <property type="protein sequence ID" value="MCC2254773.1"/>
    <property type="molecule type" value="Genomic_DNA"/>
</dbReference>
<dbReference type="Proteomes" id="UP001198151">
    <property type="component" value="Unassembled WGS sequence"/>
</dbReference>